<dbReference type="EMBL" id="CP053586">
    <property type="protein sequence ID" value="WNZ24013.1"/>
    <property type="molecule type" value="Genomic_DNA"/>
</dbReference>
<keyword evidence="1" id="KW-0472">Membrane</keyword>
<evidence type="ECO:0000256" key="1">
    <source>
        <dbReference type="SAM" id="Phobius"/>
    </source>
</evidence>
<feature type="transmembrane region" description="Helical" evidence="1">
    <location>
        <begin position="46"/>
        <end position="65"/>
    </location>
</feature>
<accession>A0AA96WF26</accession>
<dbReference type="RefSeq" id="WP_316429571.1">
    <property type="nucleotide sequence ID" value="NZ_CP053586.1"/>
</dbReference>
<feature type="transmembrane region" description="Helical" evidence="1">
    <location>
        <begin position="77"/>
        <end position="96"/>
    </location>
</feature>
<keyword evidence="1" id="KW-1133">Transmembrane helix</keyword>
<organism evidence="2">
    <name type="scientific">Leptolyngbya sp. NK1-12</name>
    <dbReference type="NCBI Taxonomy" id="2547451"/>
    <lineage>
        <taxon>Bacteria</taxon>
        <taxon>Bacillati</taxon>
        <taxon>Cyanobacteriota</taxon>
        <taxon>Cyanophyceae</taxon>
        <taxon>Leptolyngbyales</taxon>
        <taxon>Leptolyngbyaceae</taxon>
        <taxon>Leptolyngbya group</taxon>
        <taxon>Leptolyngbya</taxon>
    </lineage>
</organism>
<protein>
    <recommendedName>
        <fullName evidence="3">DUF4234 domain-containing protein</fullName>
    </recommendedName>
</protein>
<sequence length="162" mass="18636">MSDQPLGTPRPLWRVILLSLLTGLAYYGWYKWVIQDELKRYTGKDWSGAVCLLPFGLGIAVPQLLRLYDPDVPGWFGWFSLAGIIWIYIVQFRLYCTVNALYRQAGLQAPLTLRWLFVPGLNLLVGLRQIHFLSQYWAMKRGETVGDPITDRLPLFFSQVGL</sequence>
<keyword evidence="1" id="KW-0812">Transmembrane</keyword>
<gene>
    <name evidence="2" type="ORF">HJG54_14870</name>
</gene>
<proteinExistence type="predicted"/>
<feature type="transmembrane region" description="Helical" evidence="1">
    <location>
        <begin position="12"/>
        <end position="34"/>
    </location>
</feature>
<evidence type="ECO:0008006" key="3">
    <source>
        <dbReference type="Google" id="ProtNLM"/>
    </source>
</evidence>
<dbReference type="AlphaFoldDB" id="A0AA96WF26"/>
<evidence type="ECO:0000313" key="2">
    <source>
        <dbReference type="EMBL" id="WNZ24013.1"/>
    </source>
</evidence>
<name>A0AA96WF26_9CYAN</name>
<reference evidence="2" key="1">
    <citation type="submission" date="2020-05" db="EMBL/GenBank/DDBJ databases">
        <authorList>
            <person name="Zhu T."/>
            <person name="Keshari N."/>
            <person name="Lu X."/>
        </authorList>
    </citation>
    <scope>NUCLEOTIDE SEQUENCE</scope>
    <source>
        <strain evidence="2">NK1-12</strain>
    </source>
</reference>